<evidence type="ECO:0000313" key="2">
    <source>
        <dbReference type="EMBL" id="MBD8497374.1"/>
    </source>
</evidence>
<organism evidence="2 3">
    <name type="scientific">Paenibacillus arenosi</name>
    <dbReference type="NCBI Taxonomy" id="2774142"/>
    <lineage>
        <taxon>Bacteria</taxon>
        <taxon>Bacillati</taxon>
        <taxon>Bacillota</taxon>
        <taxon>Bacilli</taxon>
        <taxon>Bacillales</taxon>
        <taxon>Paenibacillaceae</taxon>
        <taxon>Paenibacillus</taxon>
    </lineage>
</organism>
<protein>
    <recommendedName>
        <fullName evidence="4">Trypsin</fullName>
    </recommendedName>
</protein>
<dbReference type="RefSeq" id="WP_192023824.1">
    <property type="nucleotide sequence ID" value="NZ_JACYTN010000002.1"/>
</dbReference>
<keyword evidence="1" id="KW-1133">Transmembrane helix</keyword>
<comment type="caution">
    <text evidence="2">The sequence shown here is derived from an EMBL/GenBank/DDBJ whole genome shotgun (WGS) entry which is preliminary data.</text>
</comment>
<name>A0ABR9AUL3_9BACL</name>
<reference evidence="2 3" key="1">
    <citation type="submission" date="2020-09" db="EMBL/GenBank/DDBJ databases">
        <title>Paenibacillus sp. CAU 1523 isolated from sand of Haeundae Beach.</title>
        <authorList>
            <person name="Kim W."/>
        </authorList>
    </citation>
    <scope>NUCLEOTIDE SEQUENCE [LARGE SCALE GENOMIC DNA]</scope>
    <source>
        <strain evidence="2 3">CAU 1523</strain>
    </source>
</reference>
<keyword evidence="1" id="KW-0812">Transmembrane</keyword>
<dbReference type="EMBL" id="JACYTN010000002">
    <property type="protein sequence ID" value="MBD8497374.1"/>
    <property type="molecule type" value="Genomic_DNA"/>
</dbReference>
<feature type="transmembrane region" description="Helical" evidence="1">
    <location>
        <begin position="53"/>
        <end position="73"/>
    </location>
</feature>
<evidence type="ECO:0008006" key="4">
    <source>
        <dbReference type="Google" id="ProtNLM"/>
    </source>
</evidence>
<feature type="transmembrane region" description="Helical" evidence="1">
    <location>
        <begin position="111"/>
        <end position="129"/>
    </location>
</feature>
<feature type="transmembrane region" description="Helical" evidence="1">
    <location>
        <begin position="80"/>
        <end position="99"/>
    </location>
</feature>
<keyword evidence="1" id="KW-0472">Membrane</keyword>
<sequence length="146" mass="16656">MGRGRSRHSRYYNHVIRINVGIGTIAILLYIVNNQVMKPSWNVYFLHSHFNDVIGGILIVAFTNLASAIGGQARLNLYSVWRILSFTLVVGLFWEYVTPLYHQGVTDPWDVIAYMSGGVLYWALARICFKRITKQSSTTNTHAHVR</sequence>
<dbReference type="Proteomes" id="UP000634529">
    <property type="component" value="Unassembled WGS sequence"/>
</dbReference>
<feature type="transmembrane region" description="Helical" evidence="1">
    <location>
        <begin position="12"/>
        <end position="33"/>
    </location>
</feature>
<evidence type="ECO:0000256" key="1">
    <source>
        <dbReference type="SAM" id="Phobius"/>
    </source>
</evidence>
<accession>A0ABR9AUL3</accession>
<proteinExistence type="predicted"/>
<keyword evidence="3" id="KW-1185">Reference proteome</keyword>
<gene>
    <name evidence="2" type="ORF">IFO66_03570</name>
</gene>
<evidence type="ECO:0000313" key="3">
    <source>
        <dbReference type="Proteomes" id="UP000634529"/>
    </source>
</evidence>